<dbReference type="InterPro" id="IPR020807">
    <property type="entry name" value="PKS_DH"/>
</dbReference>
<dbReference type="PANTHER" id="PTHR43775">
    <property type="entry name" value="FATTY ACID SYNTHASE"/>
    <property type="match status" value="1"/>
</dbReference>
<keyword evidence="6" id="KW-0963">Cytoplasm</keyword>
<dbReference type="PROSITE" id="PS00606">
    <property type="entry name" value="KS3_1"/>
    <property type="match status" value="1"/>
</dbReference>
<dbReference type="InterPro" id="IPR020806">
    <property type="entry name" value="PKS_PP-bd"/>
</dbReference>
<dbReference type="InterPro" id="IPR014030">
    <property type="entry name" value="Ketoacyl_synth_N"/>
</dbReference>
<evidence type="ECO:0000256" key="3">
    <source>
        <dbReference type="ARBA" id="ARBA00005194"/>
    </source>
</evidence>
<dbReference type="Pfam" id="PF00109">
    <property type="entry name" value="ketoacyl-synt"/>
    <property type="match status" value="1"/>
</dbReference>
<feature type="region of interest" description="C-terminal hotdog fold" evidence="10">
    <location>
        <begin position="754"/>
        <end position="901"/>
    </location>
</feature>
<evidence type="ECO:0000256" key="5">
    <source>
        <dbReference type="ARBA" id="ARBA00022450"/>
    </source>
</evidence>
<dbReference type="Pfam" id="PF08659">
    <property type="entry name" value="KR"/>
    <property type="match status" value="1"/>
</dbReference>
<feature type="active site" description="Proton acceptor; for dehydratase activity" evidence="10">
    <location>
        <position position="646"/>
    </location>
</feature>
<dbReference type="InterPro" id="IPR036736">
    <property type="entry name" value="ACP-like_sf"/>
</dbReference>
<dbReference type="InterPro" id="IPR009081">
    <property type="entry name" value="PP-bd_ACP"/>
</dbReference>
<dbReference type="Gene3D" id="1.10.1200.10">
    <property type="entry name" value="ACP-like"/>
    <property type="match status" value="1"/>
</dbReference>
<evidence type="ECO:0000256" key="7">
    <source>
        <dbReference type="ARBA" id="ARBA00022553"/>
    </source>
</evidence>
<keyword evidence="15" id="KW-1185">Reference proteome</keyword>
<dbReference type="InterPro" id="IPR049551">
    <property type="entry name" value="PKS_DH_C"/>
</dbReference>
<dbReference type="InterPro" id="IPR020841">
    <property type="entry name" value="PKS_Beta-ketoAc_synthase_dom"/>
</dbReference>
<dbReference type="SMART" id="SM00825">
    <property type="entry name" value="PKS_KS"/>
    <property type="match status" value="1"/>
</dbReference>
<feature type="non-terminal residue" evidence="14">
    <location>
        <position position="1454"/>
    </location>
</feature>
<reference evidence="14" key="1">
    <citation type="submission" date="2022-07" db="EMBL/GenBank/DDBJ databases">
        <title>Tahibacter sp., a new gammaproteobacterium isolated from the silt sample collected at pig farm.</title>
        <authorList>
            <person name="Chen H."/>
        </authorList>
    </citation>
    <scope>NUCLEOTIDE SEQUENCE</scope>
    <source>
        <strain evidence="14">P2K</strain>
    </source>
</reference>
<comment type="pathway">
    <text evidence="3">Lipid metabolism; fatty acid biosynthesis.</text>
</comment>
<name>A0ABT1QZK2_9GAMM</name>
<evidence type="ECO:0000256" key="9">
    <source>
        <dbReference type="ARBA" id="ARBA00022737"/>
    </source>
</evidence>
<dbReference type="InterPro" id="IPR016039">
    <property type="entry name" value="Thiolase-like"/>
</dbReference>
<dbReference type="EMBL" id="JANFQO010000058">
    <property type="protein sequence ID" value="MCQ4167723.1"/>
    <property type="molecule type" value="Genomic_DNA"/>
</dbReference>
<dbReference type="SMART" id="SM00823">
    <property type="entry name" value="PKS_PP"/>
    <property type="match status" value="1"/>
</dbReference>
<dbReference type="RefSeq" id="WP_255916904.1">
    <property type="nucleotide sequence ID" value="NZ_JANFQO010000058.1"/>
</dbReference>
<dbReference type="Gene3D" id="1.10.1240.100">
    <property type="match status" value="1"/>
</dbReference>
<dbReference type="Pfam" id="PF14765">
    <property type="entry name" value="PS-DH"/>
    <property type="match status" value="1"/>
</dbReference>
<dbReference type="SMART" id="SM01294">
    <property type="entry name" value="PKS_PP_betabranch"/>
    <property type="match status" value="1"/>
</dbReference>
<evidence type="ECO:0000313" key="14">
    <source>
        <dbReference type="EMBL" id="MCQ4167723.1"/>
    </source>
</evidence>
<dbReference type="Pfam" id="PF02801">
    <property type="entry name" value="Ketoacyl-synt_C"/>
    <property type="match status" value="1"/>
</dbReference>
<comment type="subcellular location">
    <subcellularLocation>
        <location evidence="1">Cytoplasm</location>
    </subcellularLocation>
</comment>
<dbReference type="InterPro" id="IPR054514">
    <property type="entry name" value="RhiE-like_linker"/>
</dbReference>
<dbReference type="CDD" id="cd08953">
    <property type="entry name" value="KR_2_SDR_x"/>
    <property type="match status" value="1"/>
</dbReference>
<feature type="domain" description="Carrier" evidence="11">
    <location>
        <begin position="1349"/>
        <end position="1423"/>
    </location>
</feature>
<comment type="pathway">
    <text evidence="2">Antibiotic biosynthesis.</text>
</comment>
<dbReference type="SUPFAM" id="SSF53901">
    <property type="entry name" value="Thiolase-like"/>
    <property type="match status" value="1"/>
</dbReference>
<proteinExistence type="inferred from homology"/>
<evidence type="ECO:0000313" key="15">
    <source>
        <dbReference type="Proteomes" id="UP001165498"/>
    </source>
</evidence>
<dbReference type="InterPro" id="IPR042104">
    <property type="entry name" value="PKS_dehydratase_sf"/>
</dbReference>
<dbReference type="SMART" id="SM00822">
    <property type="entry name" value="PKS_KR"/>
    <property type="match status" value="1"/>
</dbReference>
<accession>A0ABT1QZK2</accession>
<dbReference type="InterPro" id="IPR050091">
    <property type="entry name" value="PKS_NRPS_Biosynth_Enz"/>
</dbReference>
<dbReference type="Gene3D" id="3.40.50.720">
    <property type="entry name" value="NAD(P)-binding Rossmann-like Domain"/>
    <property type="match status" value="1"/>
</dbReference>
<evidence type="ECO:0000256" key="10">
    <source>
        <dbReference type="PROSITE-ProRule" id="PRU01363"/>
    </source>
</evidence>
<keyword evidence="7" id="KW-0597">Phosphoprotein</keyword>
<dbReference type="InterPro" id="IPR014031">
    <property type="entry name" value="Ketoacyl_synth_C"/>
</dbReference>
<dbReference type="InterPro" id="IPR013968">
    <property type="entry name" value="PKS_KR"/>
</dbReference>
<dbReference type="Pfam" id="PF00550">
    <property type="entry name" value="PP-binding"/>
    <property type="match status" value="1"/>
</dbReference>
<evidence type="ECO:0000256" key="8">
    <source>
        <dbReference type="ARBA" id="ARBA00022679"/>
    </source>
</evidence>
<dbReference type="CDD" id="cd00833">
    <property type="entry name" value="PKS"/>
    <property type="match status" value="1"/>
</dbReference>
<keyword evidence="9" id="KW-0677">Repeat</keyword>
<dbReference type="PANTHER" id="PTHR43775:SF37">
    <property type="entry name" value="SI:DKEY-61P9.11"/>
    <property type="match status" value="1"/>
</dbReference>
<evidence type="ECO:0000259" key="12">
    <source>
        <dbReference type="PROSITE" id="PS52004"/>
    </source>
</evidence>
<dbReference type="Pfam" id="PF21089">
    <property type="entry name" value="PKS_DH_N"/>
    <property type="match status" value="1"/>
</dbReference>
<dbReference type="InterPro" id="IPR049900">
    <property type="entry name" value="PKS_mFAS_DH"/>
</dbReference>
<evidence type="ECO:0000256" key="1">
    <source>
        <dbReference type="ARBA" id="ARBA00004496"/>
    </source>
</evidence>
<dbReference type="InterPro" id="IPR049552">
    <property type="entry name" value="PKS_DH_N"/>
</dbReference>
<dbReference type="PROSITE" id="PS50075">
    <property type="entry name" value="CARRIER"/>
    <property type="match status" value="1"/>
</dbReference>
<dbReference type="InterPro" id="IPR057326">
    <property type="entry name" value="KR_dom"/>
</dbReference>
<dbReference type="InterPro" id="IPR002347">
    <property type="entry name" value="SDR_fam"/>
</dbReference>
<feature type="region of interest" description="N-terminal hotdog fold" evidence="10">
    <location>
        <begin position="617"/>
        <end position="741"/>
    </location>
</feature>
<keyword evidence="5" id="KW-0596">Phosphopantetheine</keyword>
<dbReference type="SMART" id="SM00826">
    <property type="entry name" value="PKS_DH"/>
    <property type="match status" value="1"/>
</dbReference>
<evidence type="ECO:0000256" key="6">
    <source>
        <dbReference type="ARBA" id="ARBA00022490"/>
    </source>
</evidence>
<gene>
    <name evidence="14" type="ORF">NM961_23720</name>
</gene>
<keyword evidence="8" id="KW-0808">Transferase</keyword>
<dbReference type="SUPFAM" id="SSF47336">
    <property type="entry name" value="ACP-like"/>
    <property type="match status" value="1"/>
</dbReference>
<feature type="active site" description="Proton donor; for dehydratase activity" evidence="10">
    <location>
        <position position="820"/>
    </location>
</feature>
<dbReference type="Gene3D" id="3.10.129.110">
    <property type="entry name" value="Polyketide synthase dehydratase"/>
    <property type="match status" value="1"/>
</dbReference>
<evidence type="ECO:0000259" key="11">
    <source>
        <dbReference type="PROSITE" id="PS50075"/>
    </source>
</evidence>
<dbReference type="Gene3D" id="3.40.47.10">
    <property type="match status" value="1"/>
</dbReference>
<dbReference type="SUPFAM" id="SSF51735">
    <property type="entry name" value="NAD(P)-binding Rossmann-fold domains"/>
    <property type="match status" value="1"/>
</dbReference>
<dbReference type="PRINTS" id="PR00081">
    <property type="entry name" value="GDHRDH"/>
</dbReference>
<dbReference type="PROSITE" id="PS52004">
    <property type="entry name" value="KS3_2"/>
    <property type="match status" value="1"/>
</dbReference>
<dbReference type="InterPro" id="IPR018201">
    <property type="entry name" value="Ketoacyl_synth_AS"/>
</dbReference>
<feature type="domain" description="PKS/mFAS DH" evidence="13">
    <location>
        <begin position="617"/>
        <end position="901"/>
    </location>
</feature>
<comment type="caution">
    <text evidence="14">The sequence shown here is derived from an EMBL/GenBank/DDBJ whole genome shotgun (WGS) entry which is preliminary data.</text>
</comment>
<comment type="similarity">
    <text evidence="4">Belongs to the short-chain dehydrogenases/reductases (SDR) family.</text>
</comment>
<feature type="domain" description="Ketosynthase family 3 (KS3)" evidence="12">
    <location>
        <begin position="1"/>
        <end position="430"/>
    </location>
</feature>
<protein>
    <submittedName>
        <fullName evidence="14">Type I polyketide synthase</fullName>
    </submittedName>
</protein>
<organism evidence="14 15">
    <name type="scientific">Tahibacter harae</name>
    <dbReference type="NCBI Taxonomy" id="2963937"/>
    <lineage>
        <taxon>Bacteria</taxon>
        <taxon>Pseudomonadati</taxon>
        <taxon>Pseudomonadota</taxon>
        <taxon>Gammaproteobacteria</taxon>
        <taxon>Lysobacterales</taxon>
        <taxon>Rhodanobacteraceae</taxon>
        <taxon>Tahibacter</taxon>
    </lineage>
</organism>
<dbReference type="Proteomes" id="UP001165498">
    <property type="component" value="Unassembled WGS sequence"/>
</dbReference>
<sequence length="1454" mass="152119">MSGSFPMAADLTQFWHNLRDGRDCISEIPADRWDWRAIYGDPLREPGKTNIKWGGFVDGVGEFDPLFFGIAPRDAEVMDPQQRLLLTHAWRAIEDAGYSAQSLWGSRTAVFVGVGDSGYSSIVAQANVPVGGSGVTLGVPSFGPNRVSHFLNLHGPSEPIETACSSSLVAIHRALLSLHAGQCDLALVGGVHIMLTPWAHLNFSRAGVLAVDGRCKTFSAQADGYVRGDGVGMLLLKPLDAAERDEDLIYGLIVGSAENHGGRANSLTAPNPKAQAALLRTAYTEAGVDPRSVGYIEAHGTGTSLGDPVEISALKAAFKDLYAASGSAEVAAPHIALGAVKTNIGHLEFAAGVAGVIKLLLQLQHRTLAPSLHCAEVNPFIDLRGTPFRLLDRAQEWPLLHDAQGQPLPRRGGVSSFGLGGVNAHVIIEEYRAVPAAPPAPPAAVLIVLSARTEAQLAEQCRRLLAALDEGRYAEEDLAGIAYTLQAGREAMDWRLGFVAASLAALREGLRRHAAGEAVDDGASGDIRRSREALAAFGSDEELAEAQERWIARGRLGRLAEYWVRGGSVDWNRLYPQGRPRRLRLPTYAFSRERHWVPLGDAGWNEVALAAFAPGPHVLLQRNVSDFASQAYATRLDGSEFFLRDHVIRGSHIVPGVTWLEMARAALADAAGLGAAAGNGLVLSQVVWPRPLAVAGDAVDVRIELAPQPSGEVAFAIRSEGADGEAPVHCQGRAALAETPPERLDLARWQAHCGEWIPGEVAYAALPQIGFAFGPGLRALQRQAFGVDADGAPFALAQLQLPDAVAAGAAGYVLHPSLLDAAVGLLPTPAAAQALLPFVLEQIEVLAPCPAQAWVLIRHAPGSSSADAVQKFDIDIADADGAVAVRLRRFCRRQLDLSAAAGTSTLLLAPQWREAAAPAGGTAPAAHHLWLLATDAEPAQELAVAAAAAFPAAQVATIAAPGSAAQAFEQAALGLLARLQSLAAGAAGSVLVQLVVPAADPLLAGLAGLLKSARQELASLTVQLFLREDGGTAALIAQLGAWREGGHAVLRLAQDGCLIEDVAEIQAGAETAGAGHSPWKEQGVYLISGGGAGLGLKLAQEIARCVQRPRLVLLGRRAPDAALDAALAALNDAGAAAEYHAVDIADRVALDATVAALLQRHGRLDGVLHAAGVVRDSYLAAKTAAELSAVFAPKVAGLVNLDEATAALDLDLFVAFSSVVGQFGNAGQADYAAANAFMDHYLRQRAAQVARGERRGRSLSVNWPLWRDGGMQVAAAVREQMQRLLGLAPLDTSTGWRLLDAALASGLAQVAVVCGDAPRIRQTLLAAPALAPARTESAPAAAAGEDQLARIYALLVEVIVDLAKVDRAEIFADVSLNTLGFDSIGFTEFSNRLNHQFGLSLAPTVFFEHSTPAALARYLAARHASQLLGAAAAAAATAPAAAAGAARAVPLHAT</sequence>
<dbReference type="InterPro" id="IPR036291">
    <property type="entry name" value="NAD(P)-bd_dom_sf"/>
</dbReference>
<evidence type="ECO:0000256" key="2">
    <source>
        <dbReference type="ARBA" id="ARBA00004792"/>
    </source>
</evidence>
<evidence type="ECO:0000259" key="13">
    <source>
        <dbReference type="PROSITE" id="PS52019"/>
    </source>
</evidence>
<dbReference type="PROSITE" id="PS52019">
    <property type="entry name" value="PKS_MFAS_DH"/>
    <property type="match status" value="1"/>
</dbReference>
<evidence type="ECO:0000256" key="4">
    <source>
        <dbReference type="ARBA" id="ARBA00006484"/>
    </source>
</evidence>
<dbReference type="Pfam" id="PF22336">
    <property type="entry name" value="RhiE-like_linker"/>
    <property type="match status" value="1"/>
</dbReference>